<keyword evidence="1" id="KW-0175">Coiled coil</keyword>
<organism evidence="3 4">
    <name type="scientific">Rickenella mellea</name>
    <dbReference type="NCBI Taxonomy" id="50990"/>
    <lineage>
        <taxon>Eukaryota</taxon>
        <taxon>Fungi</taxon>
        <taxon>Dikarya</taxon>
        <taxon>Basidiomycota</taxon>
        <taxon>Agaricomycotina</taxon>
        <taxon>Agaricomycetes</taxon>
        <taxon>Hymenochaetales</taxon>
        <taxon>Rickenellaceae</taxon>
        <taxon>Rickenella</taxon>
    </lineage>
</organism>
<dbReference type="STRING" id="50990.A0A4Y7PUA5"/>
<dbReference type="GO" id="GO:0036286">
    <property type="term" value="C:eisosome filament"/>
    <property type="evidence" value="ECO:0007669"/>
    <property type="project" value="TreeGrafter"/>
</dbReference>
<proteinExistence type="predicted"/>
<dbReference type="GO" id="GO:0008289">
    <property type="term" value="F:lipid binding"/>
    <property type="evidence" value="ECO:0007669"/>
    <property type="project" value="TreeGrafter"/>
</dbReference>
<dbReference type="PANTHER" id="PTHR31962:SF6">
    <property type="entry name" value="EISOSOME COMPONENT PIL1-DOMAIN-CONTAINING PROTEIN"/>
    <property type="match status" value="1"/>
</dbReference>
<feature type="compositionally biased region" description="Basic and acidic residues" evidence="2">
    <location>
        <begin position="873"/>
        <end position="882"/>
    </location>
</feature>
<evidence type="ECO:0008006" key="5">
    <source>
        <dbReference type="Google" id="ProtNLM"/>
    </source>
</evidence>
<dbReference type="Proteomes" id="UP000294933">
    <property type="component" value="Unassembled WGS sequence"/>
</dbReference>
<feature type="compositionally biased region" description="Basic and acidic residues" evidence="2">
    <location>
        <begin position="536"/>
        <end position="554"/>
    </location>
</feature>
<feature type="compositionally biased region" description="Basic and acidic residues" evidence="2">
    <location>
        <begin position="577"/>
        <end position="587"/>
    </location>
</feature>
<dbReference type="AlphaFoldDB" id="A0A4Y7PUA5"/>
<dbReference type="GO" id="GO:0006897">
    <property type="term" value="P:endocytosis"/>
    <property type="evidence" value="ECO:0007669"/>
    <property type="project" value="TreeGrafter"/>
</dbReference>
<dbReference type="GO" id="GO:0005886">
    <property type="term" value="C:plasma membrane"/>
    <property type="evidence" value="ECO:0007669"/>
    <property type="project" value="TreeGrafter"/>
</dbReference>
<dbReference type="VEuPathDB" id="FungiDB:BD410DRAFT_792600"/>
<dbReference type="InterPro" id="IPR028245">
    <property type="entry name" value="PIL1/LSP1"/>
</dbReference>
<feature type="compositionally biased region" description="Gly residues" evidence="2">
    <location>
        <begin position="426"/>
        <end position="435"/>
    </location>
</feature>
<feature type="compositionally biased region" description="Low complexity" evidence="2">
    <location>
        <begin position="646"/>
        <end position="671"/>
    </location>
</feature>
<dbReference type="Pfam" id="PF13805">
    <property type="entry name" value="Pil1"/>
    <property type="match status" value="1"/>
</dbReference>
<feature type="region of interest" description="Disordered" evidence="2">
    <location>
        <begin position="248"/>
        <end position="294"/>
    </location>
</feature>
<reference evidence="3 4" key="1">
    <citation type="submission" date="2018-06" db="EMBL/GenBank/DDBJ databases">
        <title>A transcriptomic atlas of mushroom development highlights an independent origin of complex multicellularity.</title>
        <authorList>
            <consortium name="DOE Joint Genome Institute"/>
            <person name="Krizsan K."/>
            <person name="Almasi E."/>
            <person name="Merenyi Z."/>
            <person name="Sahu N."/>
            <person name="Viragh M."/>
            <person name="Koszo T."/>
            <person name="Mondo S."/>
            <person name="Kiss B."/>
            <person name="Balint B."/>
            <person name="Kues U."/>
            <person name="Barry K."/>
            <person name="Hegedus J.C."/>
            <person name="Henrissat B."/>
            <person name="Johnson J."/>
            <person name="Lipzen A."/>
            <person name="Ohm R."/>
            <person name="Nagy I."/>
            <person name="Pangilinan J."/>
            <person name="Yan J."/>
            <person name="Xiong Y."/>
            <person name="Grigoriev I.V."/>
            <person name="Hibbett D.S."/>
            <person name="Nagy L.G."/>
        </authorList>
    </citation>
    <scope>NUCLEOTIDE SEQUENCE [LARGE SCALE GENOMIC DNA]</scope>
    <source>
        <strain evidence="3 4">SZMC22713</strain>
    </source>
</reference>
<protein>
    <recommendedName>
        <fullName evidence="5">Eisosome component PIL1-domain-containing protein</fullName>
    </recommendedName>
</protein>
<feature type="compositionally biased region" description="Polar residues" evidence="2">
    <location>
        <begin position="725"/>
        <end position="744"/>
    </location>
</feature>
<dbReference type="GO" id="GO:0070941">
    <property type="term" value="P:eisosome assembly"/>
    <property type="evidence" value="ECO:0007669"/>
    <property type="project" value="TreeGrafter"/>
</dbReference>
<feature type="region of interest" description="Disordered" evidence="2">
    <location>
        <begin position="339"/>
        <end position="912"/>
    </location>
</feature>
<feature type="coiled-coil region" evidence="1">
    <location>
        <begin position="94"/>
        <end position="159"/>
    </location>
</feature>
<evidence type="ECO:0000313" key="4">
    <source>
        <dbReference type="Proteomes" id="UP000294933"/>
    </source>
</evidence>
<name>A0A4Y7PUA5_9AGAM</name>
<gene>
    <name evidence="3" type="ORF">BD410DRAFT_792600</name>
</gene>
<dbReference type="Gene3D" id="1.20.1270.60">
    <property type="entry name" value="Arfaptin homology (AH) domain/BAR domain"/>
    <property type="match status" value="1"/>
</dbReference>
<sequence length="912" mass="96452">MFKSAATKIAHNSTLSSLGGNKDLKPLQDLITAEKAVLLSLQKLSADFTKSNEYLRNWGLGEGDDLGDILSTSSILLSHISSALSQFAAHEQNVREHMKAVRTREENLDDLRRRRKAVVSKADAAEKKLNKMSPEHKSVQQQTELLNSLREQIRSLDWEILTDEARLGDFKRTATKNWMMLKFGGLLEFAEKSTIAGELGRLVIDEIPLEATQPGQARAIYTGYEKTEKFTAEAQRCIAEVVFDPQPISETQLPPQAPDQSPPNSVNNYSPTRMEATRSEAPSSFSSGTAPYMAPTEPPPMVGGGFAQEPYMPPRQDYMPPDGQQQQQQPPMGNFGRFDEFGMPAERGDRFLGGGTMPSGPIRIGDDGSRIGVPQVDGGQFGSPPQPKVGGGRFATFPVRNRQGSTGGVGGGMPKAYQLRDDGPATGPGGAGAGAGSFSAEVAQALASDPNFSPPPSIQVGEAGQRPGGGYMNAAPLYDAQNYSPAGPQALPRGAAPPIQHNPWDGPGGLDVAAKGDGVSDDETQLPYAMGAAANRSDRRVHFGGEDEPMEKQDPPMGNKDSPVTPVIPPIAPLSVAKDDAKVEKKPSKPSLKRVPVPDPNMDEELARNAAAAREISREMDALSFNPPGGVPNRTPSPLEPPAPPFSSVRAPSPVSGAGAGGTPASSAESGNLAKETPSSQQMPQAASPPSPTAPLARPSISLPSRPALSAMGGSDYKTPPEYASGQSPGPGTPSITPQPSSPMTPGARTISASAFKRPQMRSPSGAEPLPGQDISPLSFKKKATLPRSPHPPRMQSQLAESSPVDANDVQQPENSNPAGPKIPDAPPTLPPLSQSPTQSEHQPPPAPPYSGAADGDPDNYDFIASYVTPYEESPRDQDFGRLGKVQVTNPGEASPGYSQGRFATNLDENLR</sequence>
<keyword evidence="4" id="KW-1185">Reference proteome</keyword>
<evidence type="ECO:0000256" key="2">
    <source>
        <dbReference type="SAM" id="MobiDB-lite"/>
    </source>
</evidence>
<evidence type="ECO:0000256" key="1">
    <source>
        <dbReference type="SAM" id="Coils"/>
    </source>
</evidence>
<dbReference type="EMBL" id="ML170201">
    <property type="protein sequence ID" value="TDL18994.1"/>
    <property type="molecule type" value="Genomic_DNA"/>
</dbReference>
<feature type="compositionally biased region" description="Polar residues" evidence="2">
    <location>
        <begin position="809"/>
        <end position="818"/>
    </location>
</feature>
<dbReference type="InterPro" id="IPR027267">
    <property type="entry name" value="AH/BAR_dom_sf"/>
</dbReference>
<evidence type="ECO:0000313" key="3">
    <source>
        <dbReference type="EMBL" id="TDL18994.1"/>
    </source>
</evidence>
<feature type="compositionally biased region" description="Polar residues" evidence="2">
    <location>
        <begin position="262"/>
        <end position="271"/>
    </location>
</feature>
<dbReference type="PANTHER" id="PTHR31962">
    <property type="entry name" value="SPHINGOLIPID LONG CHAIN BASE-RESPONSIVE PROTEIN PIL1"/>
    <property type="match status" value="1"/>
</dbReference>
<accession>A0A4Y7PUA5</accession>
<dbReference type="OrthoDB" id="5599269at2759"/>
<feature type="compositionally biased region" description="Polar residues" evidence="2">
    <location>
        <begin position="280"/>
        <end position="289"/>
    </location>
</feature>